<dbReference type="Pfam" id="PF13515">
    <property type="entry name" value="FUSC_2"/>
    <property type="match status" value="1"/>
</dbReference>
<feature type="transmembrane region" description="Helical" evidence="8">
    <location>
        <begin position="107"/>
        <end position="123"/>
    </location>
</feature>
<keyword evidence="4 8" id="KW-1133">Transmembrane helix</keyword>
<keyword evidence="2" id="KW-1003">Cell membrane</keyword>
<evidence type="ECO:0000256" key="8">
    <source>
        <dbReference type="SAM" id="Phobius"/>
    </source>
</evidence>
<feature type="compositionally biased region" description="Polar residues" evidence="7">
    <location>
        <begin position="789"/>
        <end position="806"/>
    </location>
</feature>
<protein>
    <submittedName>
        <fullName evidence="10">FUSC family protein</fullName>
    </submittedName>
</protein>
<feature type="transmembrane region" description="Helical" evidence="8">
    <location>
        <begin position="544"/>
        <end position="562"/>
    </location>
</feature>
<evidence type="ECO:0000256" key="3">
    <source>
        <dbReference type="ARBA" id="ARBA00022692"/>
    </source>
</evidence>
<reference evidence="10 11" key="1">
    <citation type="submission" date="2021-11" db="EMBL/GenBank/DDBJ databases">
        <title>Draft genome sequence of Actinomycetospora sp. SF1 isolated from the rhizosphere soil.</title>
        <authorList>
            <person name="Duangmal K."/>
            <person name="Chantavorakit T."/>
        </authorList>
    </citation>
    <scope>NUCLEOTIDE SEQUENCE [LARGE SCALE GENOMIC DNA]</scope>
    <source>
        <strain evidence="10 11">TBRC 5722</strain>
    </source>
</reference>
<dbReference type="InterPro" id="IPR049453">
    <property type="entry name" value="Memb_transporter_dom"/>
</dbReference>
<organism evidence="10 11">
    <name type="scientific">Actinomycetospora endophytica</name>
    <dbReference type="NCBI Taxonomy" id="2291215"/>
    <lineage>
        <taxon>Bacteria</taxon>
        <taxon>Bacillati</taxon>
        <taxon>Actinomycetota</taxon>
        <taxon>Actinomycetes</taxon>
        <taxon>Pseudonocardiales</taxon>
        <taxon>Pseudonocardiaceae</taxon>
        <taxon>Actinomycetospora</taxon>
    </lineage>
</organism>
<dbReference type="PANTHER" id="PTHR30509">
    <property type="entry name" value="P-HYDROXYBENZOIC ACID EFFLUX PUMP SUBUNIT-RELATED"/>
    <property type="match status" value="1"/>
</dbReference>
<evidence type="ECO:0000256" key="1">
    <source>
        <dbReference type="ARBA" id="ARBA00004651"/>
    </source>
</evidence>
<keyword evidence="11" id="KW-1185">Reference proteome</keyword>
<evidence type="ECO:0000256" key="6">
    <source>
        <dbReference type="ARBA" id="ARBA00043993"/>
    </source>
</evidence>
<proteinExistence type="inferred from homology"/>
<comment type="subcellular location">
    <subcellularLocation>
        <location evidence="1">Cell membrane</location>
        <topology evidence="1">Multi-pass membrane protein</topology>
    </subcellularLocation>
</comment>
<evidence type="ECO:0000256" key="2">
    <source>
        <dbReference type="ARBA" id="ARBA00022475"/>
    </source>
</evidence>
<gene>
    <name evidence="10" type="ORF">LQ327_06675</name>
</gene>
<feature type="transmembrane region" description="Helical" evidence="8">
    <location>
        <begin position="153"/>
        <end position="177"/>
    </location>
</feature>
<dbReference type="PANTHER" id="PTHR30509:SF9">
    <property type="entry name" value="MULTIDRUG RESISTANCE PROTEIN MDTO"/>
    <property type="match status" value="1"/>
</dbReference>
<name>A0ABS8P567_9PSEU</name>
<comment type="similarity">
    <text evidence="6">Belongs to the YccS/YhfK family.</text>
</comment>
<feature type="transmembrane region" description="Helical" evidence="8">
    <location>
        <begin position="85"/>
        <end position="101"/>
    </location>
</feature>
<evidence type="ECO:0000256" key="5">
    <source>
        <dbReference type="ARBA" id="ARBA00023136"/>
    </source>
</evidence>
<dbReference type="Proteomes" id="UP001199469">
    <property type="component" value="Unassembled WGS sequence"/>
</dbReference>
<keyword evidence="3 8" id="KW-0812">Transmembrane</keyword>
<accession>A0ABS8P567</accession>
<keyword evidence="5 8" id="KW-0472">Membrane</keyword>
<feature type="transmembrane region" description="Helical" evidence="8">
    <location>
        <begin position="130"/>
        <end position="147"/>
    </location>
</feature>
<feature type="transmembrane region" description="Helical" evidence="8">
    <location>
        <begin position="520"/>
        <end position="537"/>
    </location>
</feature>
<feature type="region of interest" description="Disordered" evidence="7">
    <location>
        <begin position="382"/>
        <end position="402"/>
    </location>
</feature>
<feature type="region of interest" description="Disordered" evidence="7">
    <location>
        <begin position="414"/>
        <end position="435"/>
    </location>
</feature>
<feature type="domain" description="Integral membrane bound transporter" evidence="9">
    <location>
        <begin position="457"/>
        <end position="583"/>
    </location>
</feature>
<feature type="transmembrane region" description="Helical" evidence="8">
    <location>
        <begin position="495"/>
        <end position="514"/>
    </location>
</feature>
<dbReference type="EMBL" id="JAJNDB010000001">
    <property type="protein sequence ID" value="MCD2193072.1"/>
    <property type="molecule type" value="Genomic_DNA"/>
</dbReference>
<sequence length="806" mass="85776">MRVATTRALESLRTLLVTADPGLARLRLATVAVASMALAAGLVSLGRATVLTGEPVTIVLFAGVLAMISNLAVNETSLPRQRVTTVLMTVPALVATVAGTLLSPYRVVADVVFVLVMVGAVYVRRFGPRGFALGQGAFMAFFFTQFLKAQPAQVPALCVAVLLGIGSTLLLRGVLFAERPERTLRRLVDAFRARAHEMVLRVDDVLEAAQESVPEHPVAGRSPGAEHEQVGEVVLERLYRARRRLNETALLVEDQLERTTAERVWPGLENDVLALRVVDTELGLERLGVAVRRMVRTGEPGSGEADQRPTPLALTALRTGLVHLGRALERRVPHRRVLGELADARGAVAGLVADIRPGHERVQRAAFAVRRVSDSVEYAQRDAPARPGDATTEGIALPGVPRSASPVEVAGEAAGDGIADGRPDPPGTAGGAEEEKRDAGLLLTTRQAVQVGVGTTLAIVIGELLAPQRWYWAVIAAFVVFANTNSRGDLLSRGWGRVVGTVGGVAAGMALAALTAGNQTVSLILLFVCAFLALYLVRVSPGMLAFWITAVLALVYGLIGQFSVETLLLRIEETLAGVVASVLAAFLVLPKGTREAFGESVEAFVDTADDVLTGAVGTILGQSSTPPLERARDMDTALATLRARVRPLLVDTPKRRGRSSHRRALRVFVVVDHYARALARLAADLGTTPDPGWSPTLSPALQAVRDNLDGLRDVVVRGKRRSDGGQVLVGSAEELVDRAEAYAARGQDPHRRQDALVVTRLLRRIDQAVVALAVDLGAARDEEAEEVRQSPSTRASAGLVNTRSGS</sequence>
<evidence type="ECO:0000256" key="4">
    <source>
        <dbReference type="ARBA" id="ARBA00022989"/>
    </source>
</evidence>
<evidence type="ECO:0000313" key="11">
    <source>
        <dbReference type="Proteomes" id="UP001199469"/>
    </source>
</evidence>
<evidence type="ECO:0000256" key="7">
    <source>
        <dbReference type="SAM" id="MobiDB-lite"/>
    </source>
</evidence>
<feature type="region of interest" description="Disordered" evidence="7">
    <location>
        <begin position="781"/>
        <end position="806"/>
    </location>
</feature>
<evidence type="ECO:0000259" key="9">
    <source>
        <dbReference type="Pfam" id="PF13515"/>
    </source>
</evidence>
<feature type="transmembrane region" description="Helical" evidence="8">
    <location>
        <begin position="28"/>
        <end position="50"/>
    </location>
</feature>
<comment type="caution">
    <text evidence="10">The sequence shown here is derived from an EMBL/GenBank/DDBJ whole genome shotgun (WGS) entry which is preliminary data.</text>
</comment>
<feature type="transmembrane region" description="Helical" evidence="8">
    <location>
        <begin position="56"/>
        <end position="73"/>
    </location>
</feature>
<evidence type="ECO:0000313" key="10">
    <source>
        <dbReference type="EMBL" id="MCD2193072.1"/>
    </source>
</evidence>